<organism evidence="11 12">
    <name type="scientific">Alishewanella longhuensis</name>
    <dbReference type="NCBI Taxonomy" id="1091037"/>
    <lineage>
        <taxon>Bacteria</taxon>
        <taxon>Pseudomonadati</taxon>
        <taxon>Pseudomonadota</taxon>
        <taxon>Gammaproteobacteria</taxon>
        <taxon>Alteromonadales</taxon>
        <taxon>Alteromonadaceae</taxon>
        <taxon>Alishewanella</taxon>
    </lineage>
</organism>
<keyword evidence="3 8" id="KW-1133">Transmembrane helix</keyword>
<dbReference type="InterPro" id="IPR004090">
    <property type="entry name" value="Chemotax_Me-accpt_rcpt"/>
</dbReference>
<dbReference type="SUPFAM" id="SSF58104">
    <property type="entry name" value="Methyl-accepting chemotaxis protein (MCP) signaling domain"/>
    <property type="match status" value="1"/>
</dbReference>
<dbReference type="Pfam" id="PF00015">
    <property type="entry name" value="MCPsignal"/>
    <property type="match status" value="1"/>
</dbReference>
<dbReference type="PANTHER" id="PTHR32089:SF119">
    <property type="entry name" value="METHYL-ACCEPTING CHEMOTAXIS PROTEIN CTPL"/>
    <property type="match status" value="1"/>
</dbReference>
<feature type="domain" description="HAMP" evidence="10">
    <location>
        <begin position="370"/>
        <end position="424"/>
    </location>
</feature>
<dbReference type="Gene3D" id="3.30.450.20">
    <property type="entry name" value="PAS domain"/>
    <property type="match status" value="1"/>
</dbReference>
<dbReference type="InterPro" id="IPR003660">
    <property type="entry name" value="HAMP_dom"/>
</dbReference>
<dbReference type="Pfam" id="PF22673">
    <property type="entry name" value="MCP-like_PDC_1"/>
    <property type="match status" value="1"/>
</dbReference>
<dbReference type="SMART" id="SM00304">
    <property type="entry name" value="HAMP"/>
    <property type="match status" value="1"/>
</dbReference>
<dbReference type="CDD" id="cd11386">
    <property type="entry name" value="MCP_signal"/>
    <property type="match status" value="1"/>
</dbReference>
<keyword evidence="12" id="KW-1185">Reference proteome</keyword>
<dbReference type="RefSeq" id="WP_189430552.1">
    <property type="nucleotide sequence ID" value="NZ_BNAO01000002.1"/>
</dbReference>
<evidence type="ECO:0000256" key="5">
    <source>
        <dbReference type="ARBA" id="ARBA00023224"/>
    </source>
</evidence>
<gene>
    <name evidence="11" type="ORF">GCM10010919_08330</name>
</gene>
<keyword evidence="4 8" id="KW-0472">Membrane</keyword>
<evidence type="ECO:0000313" key="12">
    <source>
        <dbReference type="Proteomes" id="UP000659697"/>
    </source>
</evidence>
<evidence type="ECO:0000256" key="6">
    <source>
        <dbReference type="ARBA" id="ARBA00029447"/>
    </source>
</evidence>
<evidence type="ECO:0000256" key="4">
    <source>
        <dbReference type="ARBA" id="ARBA00023136"/>
    </source>
</evidence>
<dbReference type="EMBL" id="BNAO01000002">
    <property type="protein sequence ID" value="GHG63002.1"/>
    <property type="molecule type" value="Genomic_DNA"/>
</dbReference>
<dbReference type="PROSITE" id="PS50111">
    <property type="entry name" value="CHEMOTAXIS_TRANSDUC_2"/>
    <property type="match status" value="1"/>
</dbReference>
<dbReference type="CDD" id="cd06225">
    <property type="entry name" value="HAMP"/>
    <property type="match status" value="1"/>
</dbReference>
<feature type="transmembrane region" description="Helical" evidence="8">
    <location>
        <begin position="346"/>
        <end position="368"/>
    </location>
</feature>
<dbReference type="CDD" id="cd12913">
    <property type="entry name" value="PDC1_MCP_like"/>
    <property type="match status" value="1"/>
</dbReference>
<dbReference type="SMART" id="SM00283">
    <property type="entry name" value="MA"/>
    <property type="match status" value="1"/>
</dbReference>
<protein>
    <submittedName>
        <fullName evidence="11">Chemotaxis transducer</fullName>
    </submittedName>
</protein>
<dbReference type="Pfam" id="PF00672">
    <property type="entry name" value="HAMP"/>
    <property type="match status" value="1"/>
</dbReference>
<evidence type="ECO:0000256" key="3">
    <source>
        <dbReference type="ARBA" id="ARBA00022989"/>
    </source>
</evidence>
<comment type="caution">
    <text evidence="11">The sequence shown here is derived from an EMBL/GenBank/DDBJ whole genome shotgun (WGS) entry which is preliminary data.</text>
</comment>
<evidence type="ECO:0000259" key="9">
    <source>
        <dbReference type="PROSITE" id="PS50111"/>
    </source>
</evidence>
<evidence type="ECO:0000313" key="11">
    <source>
        <dbReference type="EMBL" id="GHG63002.1"/>
    </source>
</evidence>
<dbReference type="PRINTS" id="PR00260">
    <property type="entry name" value="CHEMTRNSDUCR"/>
</dbReference>
<dbReference type="Gene3D" id="1.10.287.950">
    <property type="entry name" value="Methyl-accepting chemotaxis protein"/>
    <property type="match status" value="1"/>
</dbReference>
<comment type="similarity">
    <text evidence="6">Belongs to the methyl-accepting chemotaxis (MCP) protein family.</text>
</comment>
<accession>A0ABQ3KVM4</accession>
<feature type="transmembrane region" description="Helical" evidence="8">
    <location>
        <begin position="12"/>
        <end position="33"/>
    </location>
</feature>
<dbReference type="InterPro" id="IPR004089">
    <property type="entry name" value="MCPsignal_dom"/>
</dbReference>
<feature type="domain" description="Methyl-accepting transducer" evidence="9">
    <location>
        <begin position="429"/>
        <end position="665"/>
    </location>
</feature>
<reference evidence="12" key="1">
    <citation type="journal article" date="2019" name="Int. J. Syst. Evol. Microbiol.">
        <title>The Global Catalogue of Microorganisms (GCM) 10K type strain sequencing project: providing services to taxonomists for standard genome sequencing and annotation.</title>
        <authorList>
            <consortium name="The Broad Institute Genomics Platform"/>
            <consortium name="The Broad Institute Genome Sequencing Center for Infectious Disease"/>
            <person name="Wu L."/>
            <person name="Ma J."/>
        </authorList>
    </citation>
    <scope>NUCLEOTIDE SEQUENCE [LARGE SCALE GENOMIC DNA]</scope>
    <source>
        <strain evidence="12">CGMCC 1.7003</strain>
    </source>
</reference>
<sequence>MFQLTIQQRFAFWAGSSLIITILVCAGVGLWQFSNISQQLAIQSQKTLQAQADNYLKAVSSQESQTVASRFEQTISAAATMTDATSQIVQTNIDSKRNLIIEFQKEVLKNNPNFLGNFIAFEPNALDGQDALFRGEIGQDDNGRFQPYVARSGLEIVLASLEGLEDQTRDENGLRAGDYYLCPKDNRRRCVVGPYLYPVDGQEVLLATVSAPIIVNGALIGAAGIDISAAFIQRLITDTASRLYQGAGSAILLSSSGVIAGHSSKPESVGKNINILPTTEQQQIRQAISSSSIVTNYTNEQFVIATPFNIDQDPLPWVLYLSLPTAVVLADVAAQQQTLDTASQQFTTALTIIGLLLAALGIGIVWLVSRNSIAPLKDMTSMVAAIAEGEGDLTQRLSINRKDEVGQLAGYVNSFISRLQTMISQLVQVGAQVRTLSAEGTAIGRQTDEQVKQQQQLIEQIVTAVTQMSATAQDVARSAANAAEAVRQADNAANKGNSVVQQTVQAVSNVERSSSQAKDAMLQLEANSNEIISILGVIQGIAEQTNLLALNAAIEAARAGEQGRGFAVVADEVRALAARTRTATEDIRLMLSTLQEGSRNAAGMMQTSSERVNESVQLAKQAEGALADIKDAISQISQMNFQIATATEEQSAVCEDVNKNITRIAAAVSDTAEAARSLRQLGQQQDNAAATLQKQLGQFKV</sequence>
<evidence type="ECO:0000256" key="7">
    <source>
        <dbReference type="PROSITE-ProRule" id="PRU00284"/>
    </source>
</evidence>
<comment type="subcellular location">
    <subcellularLocation>
        <location evidence="1">Membrane</location>
        <topology evidence="1">Multi-pass membrane protein</topology>
    </subcellularLocation>
</comment>
<dbReference type="Gene3D" id="6.10.340.10">
    <property type="match status" value="1"/>
</dbReference>
<evidence type="ECO:0000259" key="10">
    <source>
        <dbReference type="PROSITE" id="PS50885"/>
    </source>
</evidence>
<proteinExistence type="inferred from homology"/>
<keyword evidence="5 7" id="KW-0807">Transducer</keyword>
<evidence type="ECO:0000256" key="2">
    <source>
        <dbReference type="ARBA" id="ARBA00022692"/>
    </source>
</evidence>
<evidence type="ECO:0000256" key="8">
    <source>
        <dbReference type="SAM" id="Phobius"/>
    </source>
</evidence>
<dbReference type="Proteomes" id="UP000659697">
    <property type="component" value="Unassembled WGS sequence"/>
</dbReference>
<name>A0ABQ3KVM4_9ALTE</name>
<evidence type="ECO:0000256" key="1">
    <source>
        <dbReference type="ARBA" id="ARBA00004141"/>
    </source>
</evidence>
<dbReference type="PANTHER" id="PTHR32089">
    <property type="entry name" value="METHYL-ACCEPTING CHEMOTAXIS PROTEIN MCPB"/>
    <property type="match status" value="1"/>
</dbReference>
<keyword evidence="2 8" id="KW-0812">Transmembrane</keyword>
<dbReference type="PROSITE" id="PS50885">
    <property type="entry name" value="HAMP"/>
    <property type="match status" value="1"/>
</dbReference>